<accession>A0ABV6Z9C2</accession>
<dbReference type="RefSeq" id="WP_394308704.1">
    <property type="nucleotide sequence ID" value="NZ_JBHGPK010000001.1"/>
</dbReference>
<dbReference type="EMBL" id="JBHGPK010000001">
    <property type="protein sequence ID" value="MFC2248766.1"/>
    <property type="molecule type" value="Genomic_DNA"/>
</dbReference>
<feature type="region of interest" description="Disordered" evidence="1">
    <location>
        <begin position="113"/>
        <end position="163"/>
    </location>
</feature>
<name>A0ABV6Z9C2_9HYPH</name>
<dbReference type="Proteomes" id="UP001595190">
    <property type="component" value="Unassembled WGS sequence"/>
</dbReference>
<organism evidence="2 3">
    <name type="scientific">Labrys neptuniae</name>
    <dbReference type="NCBI Taxonomy" id="376174"/>
    <lineage>
        <taxon>Bacteria</taxon>
        <taxon>Pseudomonadati</taxon>
        <taxon>Pseudomonadota</taxon>
        <taxon>Alphaproteobacteria</taxon>
        <taxon>Hyphomicrobiales</taxon>
        <taxon>Xanthobacteraceae</taxon>
        <taxon>Labrys</taxon>
    </lineage>
</organism>
<dbReference type="InterPro" id="IPR010781">
    <property type="entry name" value="DUF1376"/>
</dbReference>
<proteinExistence type="predicted"/>
<evidence type="ECO:0000313" key="2">
    <source>
        <dbReference type="EMBL" id="MFC2248766.1"/>
    </source>
</evidence>
<reference evidence="2 3" key="1">
    <citation type="submission" date="2024-09" db="EMBL/GenBank/DDBJ databases">
        <title>Description of Labrys sedimenti sp. nov., isolated from a diclofenac-degrading enrichment culture, and genome-based reclassification of Labrys portucalensis as a later heterotypic synonym of Labrys neptuniae.</title>
        <authorList>
            <person name="Tancsics A."/>
            <person name="Csepanyi A."/>
        </authorList>
    </citation>
    <scope>NUCLEOTIDE SEQUENCE [LARGE SCALE GENOMIC DNA]</scope>
    <source>
        <strain evidence="2 3">LMG 23412</strain>
    </source>
</reference>
<feature type="region of interest" description="Disordered" evidence="1">
    <location>
        <begin position="233"/>
        <end position="259"/>
    </location>
</feature>
<comment type="caution">
    <text evidence="2">The sequence shown here is derived from an EMBL/GenBank/DDBJ whole genome shotgun (WGS) entry which is preliminary data.</text>
</comment>
<protein>
    <submittedName>
        <fullName evidence="2">DUF1376 domain-containing protein</fullName>
    </submittedName>
</protein>
<gene>
    <name evidence="2" type="ORF">ACETRX_03995</name>
</gene>
<sequence>MPLYVADYLSATSHLNAAESGAYLHLIMHYWQKGKLPNDDRLLARIAKMSEREWAKSKPVIAEFFDENWIHARIEGERALAEENIEKKAKAGAAGGRAKALKYKEAPLADANFLPEQKHESASSKNVAEGSANRWQTSAPSPSPSPVPNPDSVQPDSPKAQAGSFWDGLEKRLCDAAAPMPLGTNPDISAMSTMLDNGFSLELDILPAIEAAKRTGKRFSTWDRMVGWVEQQNAGRKKAEGARPTIADKPTGPKPEPTERQLIKMARQYIERGNDWPFNSPPPGAPGTSITPEILEIARAEVSAERQRRARPGEAA</sequence>
<evidence type="ECO:0000313" key="3">
    <source>
        <dbReference type="Proteomes" id="UP001595190"/>
    </source>
</evidence>
<evidence type="ECO:0000256" key="1">
    <source>
        <dbReference type="SAM" id="MobiDB-lite"/>
    </source>
</evidence>
<dbReference type="Pfam" id="PF07120">
    <property type="entry name" value="DUF1376"/>
    <property type="match status" value="1"/>
</dbReference>